<dbReference type="PANTHER" id="PTHR40124">
    <property type="match status" value="1"/>
</dbReference>
<dbReference type="RefSeq" id="XP_009049890.1">
    <property type="nucleotide sequence ID" value="XM_009051642.1"/>
</dbReference>
<feature type="signal peptide" evidence="1">
    <location>
        <begin position="1"/>
        <end position="16"/>
    </location>
</feature>
<dbReference type="PANTHER" id="PTHR40124:SF1">
    <property type="entry name" value="DISAGGREGATASE RELATED REPEAT PROTEIN"/>
    <property type="match status" value="1"/>
</dbReference>
<dbReference type="Gene3D" id="2.60.120.200">
    <property type="match status" value="1"/>
</dbReference>
<keyword evidence="1" id="KW-0732">Signal</keyword>
<gene>
    <name evidence="3" type="ORF">LOTGIDRAFT_231062</name>
</gene>
<dbReference type="HOGENOM" id="CLU_049744_0_0_1"/>
<evidence type="ECO:0000313" key="4">
    <source>
        <dbReference type="Proteomes" id="UP000030746"/>
    </source>
</evidence>
<dbReference type="KEGG" id="lgi:LOTGIDRAFT_231062"/>
<evidence type="ECO:0000259" key="2">
    <source>
        <dbReference type="Pfam" id="PF21294"/>
    </source>
</evidence>
<dbReference type="CTD" id="20248452"/>
<evidence type="ECO:0000313" key="3">
    <source>
        <dbReference type="EMBL" id="ESO99400.1"/>
    </source>
</evidence>
<evidence type="ECO:0000256" key="1">
    <source>
        <dbReference type="SAM" id="SignalP"/>
    </source>
</evidence>
<protein>
    <recommendedName>
        <fullName evidence="2">Polysaccharide lyase 14 domain-containing protein</fullName>
    </recommendedName>
</protein>
<feature type="chain" id="PRO_5004717246" description="Polysaccharide lyase 14 domain-containing protein" evidence="1">
    <location>
        <begin position="17"/>
        <end position="274"/>
    </location>
</feature>
<keyword evidence="4" id="KW-1185">Reference proteome</keyword>
<accession>V4AWM0</accession>
<dbReference type="EMBL" id="KB201037">
    <property type="protein sequence ID" value="ESO99400.1"/>
    <property type="molecule type" value="Genomic_DNA"/>
</dbReference>
<dbReference type="Pfam" id="PF21294">
    <property type="entry name" value="Polysacc_lyase_14"/>
    <property type="match status" value="1"/>
</dbReference>
<dbReference type="OMA" id="WSTRYMW"/>
<proteinExistence type="predicted"/>
<dbReference type="OrthoDB" id="10069995at2759"/>
<feature type="domain" description="Polysaccharide lyase 14" evidence="2">
    <location>
        <begin position="59"/>
        <end position="261"/>
    </location>
</feature>
<dbReference type="GeneID" id="20248452"/>
<reference evidence="3 4" key="1">
    <citation type="journal article" date="2013" name="Nature">
        <title>Insights into bilaterian evolution from three spiralian genomes.</title>
        <authorList>
            <person name="Simakov O."/>
            <person name="Marletaz F."/>
            <person name="Cho S.J."/>
            <person name="Edsinger-Gonzales E."/>
            <person name="Havlak P."/>
            <person name="Hellsten U."/>
            <person name="Kuo D.H."/>
            <person name="Larsson T."/>
            <person name="Lv J."/>
            <person name="Arendt D."/>
            <person name="Savage R."/>
            <person name="Osoegawa K."/>
            <person name="de Jong P."/>
            <person name="Grimwood J."/>
            <person name="Chapman J.A."/>
            <person name="Shapiro H."/>
            <person name="Aerts A."/>
            <person name="Otillar R.P."/>
            <person name="Terry A.Y."/>
            <person name="Boore J.L."/>
            <person name="Grigoriev I.V."/>
            <person name="Lindberg D.R."/>
            <person name="Seaver E.C."/>
            <person name="Weisblat D.A."/>
            <person name="Putnam N.H."/>
            <person name="Rokhsar D.S."/>
        </authorList>
    </citation>
    <scope>NUCLEOTIDE SEQUENCE [LARGE SCALE GENOMIC DNA]</scope>
</reference>
<dbReference type="InterPro" id="IPR048958">
    <property type="entry name" value="Polysacc_lyase_14"/>
</dbReference>
<name>V4AWM0_LOTGI</name>
<organism evidence="3 4">
    <name type="scientific">Lottia gigantea</name>
    <name type="common">Giant owl limpet</name>
    <dbReference type="NCBI Taxonomy" id="225164"/>
    <lineage>
        <taxon>Eukaryota</taxon>
        <taxon>Metazoa</taxon>
        <taxon>Spiralia</taxon>
        <taxon>Lophotrochozoa</taxon>
        <taxon>Mollusca</taxon>
        <taxon>Gastropoda</taxon>
        <taxon>Patellogastropoda</taxon>
        <taxon>Lottioidea</taxon>
        <taxon>Lottiidae</taxon>
        <taxon>Lottia</taxon>
    </lineage>
</organism>
<sequence length="274" mass="30524">MIPILPLLVLFHSTYGADSVLWRNNDFPVDDPLKNFHPQEHGFFNYGSLTASKDPAGGHQNVLRVFYKKGTYSQIRGLKGAQFYSQPSSTHTAMTLSYQVYFSHGFDFVKGGKLPGLYGGAIATCSGGRHSTSCFSARLMWREHGDGEIYTYIPDQPSSFCDRSDIACSPAKGTSLGRGKWRFPTGKWIKITEHVHLNTVGKNDGFAKIWIDGKLVMNTKDIVWRVKDNIKINGIFFSTFFGGATKEWGAKKDCYSYFKDFVLSMGASVPPLLG</sequence>
<dbReference type="AlphaFoldDB" id="V4AWM0"/>
<dbReference type="Proteomes" id="UP000030746">
    <property type="component" value="Unassembled WGS sequence"/>
</dbReference>